<gene>
    <name evidence="3" type="ORF">UFOPK1852_00185</name>
</gene>
<name>A0A6J6GR82_9ZZZZ</name>
<protein>
    <submittedName>
        <fullName evidence="3">Unannotated protein</fullName>
    </submittedName>
</protein>
<dbReference type="Gene3D" id="3.40.50.2300">
    <property type="match status" value="2"/>
</dbReference>
<proteinExistence type="predicted"/>
<dbReference type="PANTHER" id="PTHR47151">
    <property type="entry name" value="LEU/ILE/VAL-BINDING ABC TRANSPORTER SUBUNIT"/>
    <property type="match status" value="1"/>
</dbReference>
<dbReference type="InterPro" id="IPR028081">
    <property type="entry name" value="Leu-bd"/>
</dbReference>
<sequence length="442" mass="46624">MSKARIALLISLFQILIFSYPTAGATKTLVTIAYQGPLTGGEAYLGIDELTAVNYAVAKFNAVSPTYQVKVMTVDDQGDPAVAVNVAPGVSKNSQIIGLVGPAYSGATIASLPFYKAGGLALISPSASRTTLTDPASSQFGGPIFHRVISPDFSMGPALAYKATAGVSNAKVFVIDDQSSYTESQSSYVITELKKISGATVVGGDSVPSSTTDHSPLIAKIKASGANVVIFNGYFPQAAVFIKQFRGSGSKAIFAAGDGVFSTDFIKLAGSDAEGTRLISGTTDSLSTFFPKLESDFKKVTGKKSGYYSVESIDATNIFLKCISDGNIKRATMLVCVKKYQGISLTRDKISFSANGNVVGKTPYQFEVIKSAFYPSNVTTDYYFPDFNEKIIETSVTSEPAGTSVGSSNKKEILCLRGTITKKLRSANPVCPPGYSLKGSKQ</sequence>
<evidence type="ECO:0000313" key="3">
    <source>
        <dbReference type="EMBL" id="CAB4602770.1"/>
    </source>
</evidence>
<feature type="domain" description="Leucine-binding protein" evidence="2">
    <location>
        <begin position="30"/>
        <end position="355"/>
    </location>
</feature>
<dbReference type="Pfam" id="PF13458">
    <property type="entry name" value="Peripla_BP_6"/>
    <property type="match status" value="1"/>
</dbReference>
<dbReference type="AlphaFoldDB" id="A0A6J6GR82"/>
<evidence type="ECO:0000256" key="1">
    <source>
        <dbReference type="ARBA" id="ARBA00022729"/>
    </source>
</evidence>
<evidence type="ECO:0000259" key="2">
    <source>
        <dbReference type="Pfam" id="PF13458"/>
    </source>
</evidence>
<reference evidence="3" key="1">
    <citation type="submission" date="2020-05" db="EMBL/GenBank/DDBJ databases">
        <authorList>
            <person name="Chiriac C."/>
            <person name="Salcher M."/>
            <person name="Ghai R."/>
            <person name="Kavagutti S V."/>
        </authorList>
    </citation>
    <scope>NUCLEOTIDE SEQUENCE</scope>
</reference>
<accession>A0A6J6GR82</accession>
<dbReference type="CDD" id="cd06342">
    <property type="entry name" value="PBP1_ABC_LIVBP-like"/>
    <property type="match status" value="1"/>
</dbReference>
<dbReference type="PANTHER" id="PTHR47151:SF2">
    <property type="entry name" value="AMINO ACID BINDING PROTEIN"/>
    <property type="match status" value="1"/>
</dbReference>
<organism evidence="3">
    <name type="scientific">freshwater metagenome</name>
    <dbReference type="NCBI Taxonomy" id="449393"/>
    <lineage>
        <taxon>unclassified sequences</taxon>
        <taxon>metagenomes</taxon>
        <taxon>ecological metagenomes</taxon>
    </lineage>
</organism>
<dbReference type="InterPro" id="IPR028082">
    <property type="entry name" value="Peripla_BP_I"/>
</dbReference>
<dbReference type="SUPFAM" id="SSF53822">
    <property type="entry name" value="Periplasmic binding protein-like I"/>
    <property type="match status" value="1"/>
</dbReference>
<keyword evidence="1" id="KW-0732">Signal</keyword>
<dbReference type="EMBL" id="CAEZUS010000016">
    <property type="protein sequence ID" value="CAB4602770.1"/>
    <property type="molecule type" value="Genomic_DNA"/>
</dbReference>